<reference evidence="1 2" key="1">
    <citation type="journal article" date="2021" name="J. Hered.">
        <title>A chromosome-level genome assembly of the parasitoid wasp, Cotesia glomerata (Hymenoptera: Braconidae).</title>
        <authorList>
            <person name="Pinto B.J."/>
            <person name="Weis J.J."/>
            <person name="Gamble T."/>
            <person name="Ode P.J."/>
            <person name="Paul R."/>
            <person name="Zaspel J.M."/>
        </authorList>
    </citation>
    <scope>NUCLEOTIDE SEQUENCE [LARGE SCALE GENOMIC DNA]</scope>
    <source>
        <strain evidence="1">CgM1</strain>
    </source>
</reference>
<dbReference type="AlphaFoldDB" id="A0AAV7I125"/>
<evidence type="ECO:0000313" key="1">
    <source>
        <dbReference type="EMBL" id="KAH0540101.1"/>
    </source>
</evidence>
<accession>A0AAV7I125</accession>
<keyword evidence="2" id="KW-1185">Reference proteome</keyword>
<protein>
    <recommendedName>
        <fullName evidence="3">OB domain-containing protein</fullName>
    </recommendedName>
</protein>
<dbReference type="Gene3D" id="2.40.50.140">
    <property type="entry name" value="Nucleic acid-binding proteins"/>
    <property type="match status" value="1"/>
</dbReference>
<evidence type="ECO:0000313" key="2">
    <source>
        <dbReference type="Proteomes" id="UP000826195"/>
    </source>
</evidence>
<gene>
    <name evidence="1" type="ORF">KQX54_012730</name>
</gene>
<evidence type="ECO:0008006" key="3">
    <source>
        <dbReference type="Google" id="ProtNLM"/>
    </source>
</evidence>
<feature type="non-terminal residue" evidence="1">
    <location>
        <position position="1"/>
    </location>
</feature>
<proteinExistence type="predicted"/>
<name>A0AAV7I125_COTGL</name>
<dbReference type="Proteomes" id="UP000826195">
    <property type="component" value="Unassembled WGS sequence"/>
</dbReference>
<sequence>EYYKNIPPWSSIIEIVGRIEEIVALKEITFQKTGGKGTVFKFVIANDDGTRIQILSWDDEINRVIPFIIIGSTIHIDGAFSKPIDNKNRCYNSGSVDIELKVESNTKINVLERMSSREVSTLETFQYPLISIEDCEQYLQKKKNTQAII</sequence>
<organism evidence="1 2">
    <name type="scientific">Cotesia glomerata</name>
    <name type="common">Lepidopteran parasitic wasp</name>
    <name type="synonym">Apanteles glomeratus</name>
    <dbReference type="NCBI Taxonomy" id="32391"/>
    <lineage>
        <taxon>Eukaryota</taxon>
        <taxon>Metazoa</taxon>
        <taxon>Ecdysozoa</taxon>
        <taxon>Arthropoda</taxon>
        <taxon>Hexapoda</taxon>
        <taxon>Insecta</taxon>
        <taxon>Pterygota</taxon>
        <taxon>Neoptera</taxon>
        <taxon>Endopterygota</taxon>
        <taxon>Hymenoptera</taxon>
        <taxon>Apocrita</taxon>
        <taxon>Ichneumonoidea</taxon>
        <taxon>Braconidae</taxon>
        <taxon>Microgastrinae</taxon>
        <taxon>Cotesia</taxon>
    </lineage>
</organism>
<dbReference type="SUPFAM" id="SSF50249">
    <property type="entry name" value="Nucleic acid-binding proteins"/>
    <property type="match status" value="1"/>
</dbReference>
<comment type="caution">
    <text evidence="1">The sequence shown here is derived from an EMBL/GenBank/DDBJ whole genome shotgun (WGS) entry which is preliminary data.</text>
</comment>
<dbReference type="InterPro" id="IPR012340">
    <property type="entry name" value="NA-bd_OB-fold"/>
</dbReference>
<dbReference type="EMBL" id="JAHXZJ010002609">
    <property type="protein sequence ID" value="KAH0540101.1"/>
    <property type="molecule type" value="Genomic_DNA"/>
</dbReference>